<evidence type="ECO:0000313" key="3">
    <source>
        <dbReference type="Proteomes" id="UP000036923"/>
    </source>
</evidence>
<dbReference type="EMBL" id="LGTC01000001">
    <property type="protein sequence ID" value="KNY26729.1"/>
    <property type="molecule type" value="Genomic_DNA"/>
</dbReference>
<evidence type="ECO:0000313" key="2">
    <source>
        <dbReference type="EMBL" id="KNY26729.1"/>
    </source>
</evidence>
<name>A0A0L6JLU5_9FIRM</name>
<feature type="transmembrane region" description="Helical" evidence="1">
    <location>
        <begin position="102"/>
        <end position="124"/>
    </location>
</feature>
<protein>
    <recommendedName>
        <fullName evidence="4">Type II secretion system F domain-containing protein</fullName>
    </recommendedName>
</protein>
<evidence type="ECO:0008006" key="4">
    <source>
        <dbReference type="Google" id="ProtNLM"/>
    </source>
</evidence>
<keyword evidence="1" id="KW-0472">Membrane</keyword>
<evidence type="ECO:0000256" key="1">
    <source>
        <dbReference type="SAM" id="Phobius"/>
    </source>
</evidence>
<keyword evidence="1" id="KW-1133">Transmembrane helix</keyword>
<keyword evidence="3" id="KW-1185">Reference proteome</keyword>
<keyword evidence="1" id="KW-0812">Transmembrane</keyword>
<proteinExistence type="predicted"/>
<feature type="transmembrane region" description="Helical" evidence="1">
    <location>
        <begin position="130"/>
        <end position="152"/>
    </location>
</feature>
<sequence length="339" mass="39773">MSLISRIIEGWKRLAGYVIQMDLFTAVCVLLVLIAVVLVIRIMFQRLNAYKIKQFYSINKDKRYALREITQKLKKNRYFLIMAENIAFKIGMFNNYSYERNLEFATMACFMFLGAVILSIIIFIPLVSVIWYILLFYIFMAIIFAILLFYIFTMIARSRFNNQLPETFKIINSRYITHGNILKAINVSLNDFDKAVKREMIKIYDVLKKNDMYDINNTFRMIDRAYKNEYVSLLLNLIKQAHYKGGNTVIKEQIENTTEEILIDIANQKDLSASTRTYVFLSIFLLPGIWFVERFNFTALGDKSVEFYSSPYGIGVKLGFLIALMFYIGMMLFLERTSD</sequence>
<dbReference type="RefSeq" id="WP_036946829.1">
    <property type="nucleotide sequence ID" value="NZ_KN050764.1"/>
</dbReference>
<feature type="transmembrane region" description="Helical" evidence="1">
    <location>
        <begin position="23"/>
        <end position="44"/>
    </location>
</feature>
<gene>
    <name evidence="2" type="ORF">Bccel_1994</name>
</gene>
<dbReference type="AlphaFoldDB" id="A0A0L6JLU5"/>
<dbReference type="STRING" id="398512.Bccel_1994"/>
<comment type="caution">
    <text evidence="2">The sequence shown here is derived from an EMBL/GenBank/DDBJ whole genome shotgun (WGS) entry which is preliminary data.</text>
</comment>
<organism evidence="2 3">
    <name type="scientific">Pseudobacteroides cellulosolvens ATCC 35603 = DSM 2933</name>
    <dbReference type="NCBI Taxonomy" id="398512"/>
    <lineage>
        <taxon>Bacteria</taxon>
        <taxon>Bacillati</taxon>
        <taxon>Bacillota</taxon>
        <taxon>Clostridia</taxon>
        <taxon>Eubacteriales</taxon>
        <taxon>Oscillospiraceae</taxon>
        <taxon>Pseudobacteroides</taxon>
    </lineage>
</organism>
<dbReference type="OrthoDB" id="9944495at2"/>
<feature type="transmembrane region" description="Helical" evidence="1">
    <location>
        <begin position="275"/>
        <end position="292"/>
    </location>
</feature>
<dbReference type="Proteomes" id="UP000036923">
    <property type="component" value="Unassembled WGS sequence"/>
</dbReference>
<feature type="transmembrane region" description="Helical" evidence="1">
    <location>
        <begin position="312"/>
        <end position="334"/>
    </location>
</feature>
<accession>A0A0L6JLU5</accession>
<reference evidence="3" key="1">
    <citation type="submission" date="2015-07" db="EMBL/GenBank/DDBJ databases">
        <title>Near-Complete Genome Sequence of the Cellulolytic Bacterium Bacteroides (Pseudobacteroides) cellulosolvens ATCC 35603.</title>
        <authorList>
            <person name="Dassa B."/>
            <person name="Utturkar S.M."/>
            <person name="Klingeman D.M."/>
            <person name="Hurt R.A."/>
            <person name="Keller M."/>
            <person name="Xu J."/>
            <person name="Reddy Y.H.K."/>
            <person name="Borovok I."/>
            <person name="Grinberg I.R."/>
            <person name="Lamed R."/>
            <person name="Zhivin O."/>
            <person name="Bayer E.A."/>
            <person name="Brown S.D."/>
        </authorList>
    </citation>
    <scope>NUCLEOTIDE SEQUENCE [LARGE SCALE GENOMIC DNA]</scope>
    <source>
        <strain evidence="3">DSM 2933</strain>
    </source>
</reference>